<dbReference type="NCBIfam" id="TIGR02727">
    <property type="entry name" value="MTHFS_bact"/>
    <property type="match status" value="1"/>
</dbReference>
<reference evidence="5 6" key="1">
    <citation type="submission" date="2024-04" db="EMBL/GenBank/DDBJ databases">
        <title>Defined microbial consortia suppress multidrug-resistant proinflammatory Enterobacteriaceae via ecological control.</title>
        <authorList>
            <person name="Furuichi M."/>
            <person name="Kawaguchi T."/>
            <person name="Pust M."/>
            <person name="Yasuma K."/>
            <person name="Plichta D."/>
            <person name="Hasegawa N."/>
            <person name="Ohya T."/>
            <person name="Bhattarai S."/>
            <person name="Sasajima S."/>
            <person name="Aoto Y."/>
            <person name="Tuganbaev T."/>
            <person name="Yaginuma M."/>
            <person name="Ueda M."/>
            <person name="Okahashi N."/>
            <person name="Amafuji K."/>
            <person name="Kiridooshi Y."/>
            <person name="Sugita K."/>
            <person name="Strazar M."/>
            <person name="Skelly A."/>
            <person name="Suda W."/>
            <person name="Hattori M."/>
            <person name="Nakamoto N."/>
            <person name="Caballero S."/>
            <person name="Norman J."/>
            <person name="Olle B."/>
            <person name="Tanoue T."/>
            <person name="Arita M."/>
            <person name="Bucci V."/>
            <person name="Atarashi K."/>
            <person name="Xavier R."/>
            <person name="Honda K."/>
        </authorList>
    </citation>
    <scope>NUCLEOTIDE SEQUENCE [LARGE SCALE GENOMIC DNA]</scope>
    <source>
        <strain evidence="6">f13</strain>
    </source>
</reference>
<keyword evidence="4" id="KW-0479">Metal-binding</keyword>
<dbReference type="EC" id="6.3.3.2" evidence="4"/>
<gene>
    <name evidence="5" type="ORF">F130042H8_08130</name>
</gene>
<dbReference type="PANTHER" id="PTHR23407">
    <property type="entry name" value="ATPASE INHIBITOR/5-FORMYLTETRAHYDROFOLATE CYCLO-LIGASE"/>
    <property type="match status" value="1"/>
</dbReference>
<comment type="similarity">
    <text evidence="1 4">Belongs to the 5-formyltetrahydrofolate cyclo-ligase family.</text>
</comment>
<dbReference type="SUPFAM" id="SSF100950">
    <property type="entry name" value="NagB/RpiA/CoA transferase-like"/>
    <property type="match status" value="1"/>
</dbReference>
<sequence>MGQHKAEKAGGYEADIEKYITEKQGVDVKHSKADDCRGRQEGVSCYISDDPAAAKKSLRRRIRDQISCLDPSYCRQADQRIIERIVSWECFRQADTVFCFVGTDREIHTKPLIQAALDLGKKIAVPKCVSKGIMEARQISSLNDLAPGSYGIEEPLDTCRIMPPGSVSLALIPCLTCSRDGRRLGYGGGFYDRYLESVPGIRAVLCRGSLMEEQIPCESHDCLMDAVIWEEGILDLRFPRYTAGSDG</sequence>
<evidence type="ECO:0000256" key="4">
    <source>
        <dbReference type="RuleBase" id="RU361279"/>
    </source>
</evidence>
<dbReference type="InterPro" id="IPR037171">
    <property type="entry name" value="NagB/RpiA_transferase-like"/>
</dbReference>
<organism evidence="5 6">
    <name type="scientific">Enterocloster alcoholdehydrogenati</name>
    <dbReference type="NCBI Taxonomy" id="2547410"/>
    <lineage>
        <taxon>Bacteria</taxon>
        <taxon>Bacillati</taxon>
        <taxon>Bacillota</taxon>
        <taxon>Clostridia</taxon>
        <taxon>Lachnospirales</taxon>
        <taxon>Lachnospiraceae</taxon>
        <taxon>Enterocloster</taxon>
    </lineage>
</organism>
<name>A0ABQ0AUP7_9FIRM</name>
<evidence type="ECO:0000256" key="1">
    <source>
        <dbReference type="ARBA" id="ARBA00010638"/>
    </source>
</evidence>
<keyword evidence="4" id="KW-0460">Magnesium</keyword>
<keyword evidence="3 4" id="KW-0067">ATP-binding</keyword>
<dbReference type="EMBL" id="BAABXL010000001">
    <property type="protein sequence ID" value="GAA6267753.1"/>
    <property type="molecule type" value="Genomic_DNA"/>
</dbReference>
<dbReference type="Pfam" id="PF01812">
    <property type="entry name" value="5-FTHF_cyc-lig"/>
    <property type="match status" value="1"/>
</dbReference>
<proteinExistence type="inferred from homology"/>
<evidence type="ECO:0000313" key="5">
    <source>
        <dbReference type="EMBL" id="GAA6267753.1"/>
    </source>
</evidence>
<evidence type="ECO:0000313" key="6">
    <source>
        <dbReference type="Proteomes" id="UP001600894"/>
    </source>
</evidence>
<protein>
    <recommendedName>
        <fullName evidence="4">5-formyltetrahydrofolate cyclo-ligase</fullName>
        <ecNumber evidence="4">6.3.3.2</ecNumber>
    </recommendedName>
</protein>
<keyword evidence="2 4" id="KW-0547">Nucleotide-binding</keyword>
<keyword evidence="6" id="KW-1185">Reference proteome</keyword>
<dbReference type="InterPro" id="IPR024185">
    <property type="entry name" value="FTHF_cligase-like_sf"/>
</dbReference>
<evidence type="ECO:0000256" key="3">
    <source>
        <dbReference type="ARBA" id="ARBA00022840"/>
    </source>
</evidence>
<dbReference type="InterPro" id="IPR002698">
    <property type="entry name" value="FTHF_cligase"/>
</dbReference>
<comment type="caution">
    <text evidence="5">The sequence shown here is derived from an EMBL/GenBank/DDBJ whole genome shotgun (WGS) entry which is preliminary data.</text>
</comment>
<evidence type="ECO:0000256" key="2">
    <source>
        <dbReference type="ARBA" id="ARBA00022741"/>
    </source>
</evidence>
<dbReference type="Proteomes" id="UP001600894">
    <property type="component" value="Unassembled WGS sequence"/>
</dbReference>
<comment type="cofactor">
    <cofactor evidence="4">
        <name>Mg(2+)</name>
        <dbReference type="ChEBI" id="CHEBI:18420"/>
    </cofactor>
</comment>
<comment type="catalytic activity">
    <reaction evidence="4">
        <text>(6S)-5-formyl-5,6,7,8-tetrahydrofolate + ATP = (6R)-5,10-methenyltetrahydrofolate + ADP + phosphate</text>
        <dbReference type="Rhea" id="RHEA:10488"/>
        <dbReference type="ChEBI" id="CHEBI:30616"/>
        <dbReference type="ChEBI" id="CHEBI:43474"/>
        <dbReference type="ChEBI" id="CHEBI:57455"/>
        <dbReference type="ChEBI" id="CHEBI:57457"/>
        <dbReference type="ChEBI" id="CHEBI:456216"/>
        <dbReference type="EC" id="6.3.3.2"/>
    </reaction>
</comment>
<accession>A0ABQ0AUP7</accession>
<dbReference type="PANTHER" id="PTHR23407:SF1">
    <property type="entry name" value="5-FORMYLTETRAHYDROFOLATE CYCLO-LIGASE"/>
    <property type="match status" value="1"/>
</dbReference>
<dbReference type="RefSeq" id="WP_390469340.1">
    <property type="nucleotide sequence ID" value="NZ_BAABXL010000001.1"/>
</dbReference>
<dbReference type="Gene3D" id="3.40.50.10420">
    <property type="entry name" value="NagB/RpiA/CoA transferase-like"/>
    <property type="match status" value="1"/>
</dbReference>